<evidence type="ECO:0000256" key="1">
    <source>
        <dbReference type="ARBA" id="ARBA00022737"/>
    </source>
</evidence>
<feature type="compositionally biased region" description="Basic and acidic residues" evidence="4">
    <location>
        <begin position="280"/>
        <end position="305"/>
    </location>
</feature>
<dbReference type="InterPro" id="IPR011990">
    <property type="entry name" value="TPR-like_helical_dom_sf"/>
</dbReference>
<accession>A0A0K8MFX4</accession>
<evidence type="ECO:0000313" key="5">
    <source>
        <dbReference type="EMBL" id="GAO98794.1"/>
    </source>
</evidence>
<organism evidence="5 6">
    <name type="scientific">Caedimonas varicaedens</name>
    <dbReference type="NCBI Taxonomy" id="1629334"/>
    <lineage>
        <taxon>Bacteria</taxon>
        <taxon>Pseudomonadati</taxon>
        <taxon>Pseudomonadota</taxon>
        <taxon>Alphaproteobacteria</taxon>
        <taxon>Holosporales</taxon>
        <taxon>Caedimonadaceae</taxon>
        <taxon>Caedimonas</taxon>
    </lineage>
</organism>
<comment type="caution">
    <text evidence="5">The sequence shown here is derived from an EMBL/GenBank/DDBJ whole genome shotgun (WGS) entry which is preliminary data.</text>
</comment>
<evidence type="ECO:0000313" key="6">
    <source>
        <dbReference type="Proteomes" id="UP000036771"/>
    </source>
</evidence>
<dbReference type="PANTHER" id="PTHR44227">
    <property type="match status" value="1"/>
</dbReference>
<dbReference type="PANTHER" id="PTHR44227:SF3">
    <property type="entry name" value="PROTEIN O-MANNOSYL-TRANSFERASE TMTC4"/>
    <property type="match status" value="1"/>
</dbReference>
<feature type="region of interest" description="Disordered" evidence="4">
    <location>
        <begin position="229"/>
        <end position="305"/>
    </location>
</feature>
<gene>
    <name evidence="5" type="ORF">Cva_01463</name>
</gene>
<keyword evidence="2 3" id="KW-0802">TPR repeat</keyword>
<dbReference type="PROSITE" id="PS50005">
    <property type="entry name" value="TPR"/>
    <property type="match status" value="2"/>
</dbReference>
<dbReference type="Proteomes" id="UP000036771">
    <property type="component" value="Unassembled WGS sequence"/>
</dbReference>
<feature type="repeat" description="TPR" evidence="3">
    <location>
        <begin position="116"/>
        <end position="149"/>
    </location>
</feature>
<dbReference type="EMBL" id="BBVC01000092">
    <property type="protein sequence ID" value="GAO98794.1"/>
    <property type="molecule type" value="Genomic_DNA"/>
</dbReference>
<name>A0A0K8MFX4_9PROT</name>
<dbReference type="Gene3D" id="1.25.40.10">
    <property type="entry name" value="Tetratricopeptide repeat domain"/>
    <property type="match status" value="1"/>
</dbReference>
<keyword evidence="1" id="KW-0677">Repeat</keyword>
<sequence length="305" mass="33378">MSDQQTVEDELSSGDGMYRLAENMKRNGDYVTAIRLYNQALAIDPEYKKAQLALADALLLDGKFDESRTMLDKMLVKEPDNEEVLRELGKVTVAQNDPATCLKTYTALQKNKPQDANVFNGLGVCYDLSGQHDVAQEKYQKAMTLAPDNLNVRSNYGLSLALGGKTKEAIDILSKLAHRSDTTPNMRHNLAVAYGLAGEGEKAKRIFSRDLAANDLDQNIDILKSLQVSPSSQDDAASHKEIARPSSALTQNSDTVALPTSSIVVDKLGAQPSSDQQKLPGEKKKAEKQEKPVSPEKNDQKNTSL</sequence>
<feature type="repeat" description="TPR" evidence="3">
    <location>
        <begin position="14"/>
        <end position="47"/>
    </location>
</feature>
<dbReference type="Pfam" id="PF14559">
    <property type="entry name" value="TPR_19"/>
    <property type="match status" value="1"/>
</dbReference>
<dbReference type="AlphaFoldDB" id="A0A0K8MFX4"/>
<evidence type="ECO:0000256" key="2">
    <source>
        <dbReference type="ARBA" id="ARBA00022803"/>
    </source>
</evidence>
<dbReference type="SUPFAM" id="SSF48452">
    <property type="entry name" value="TPR-like"/>
    <property type="match status" value="1"/>
</dbReference>
<proteinExistence type="predicted"/>
<dbReference type="STRING" id="1629334.Cva_01463"/>
<keyword evidence="6" id="KW-1185">Reference proteome</keyword>
<evidence type="ECO:0000256" key="4">
    <source>
        <dbReference type="SAM" id="MobiDB-lite"/>
    </source>
</evidence>
<dbReference type="InterPro" id="IPR019734">
    <property type="entry name" value="TPR_rpt"/>
</dbReference>
<dbReference type="InterPro" id="IPR052346">
    <property type="entry name" value="O-mannosyl-transferase_TMTC"/>
</dbReference>
<protein>
    <submittedName>
        <fullName evidence="5">Cellulose synthase subunit BcsC</fullName>
    </submittedName>
</protein>
<reference evidence="5 6" key="1">
    <citation type="submission" date="2015-03" db="EMBL/GenBank/DDBJ databases">
        <title>Caedibacter varicaedens, whole genome shotgun sequence.</title>
        <authorList>
            <person name="Suzuki H."/>
            <person name="Dapper A.L."/>
            <person name="Gibson A.K."/>
            <person name="Jackson C."/>
            <person name="Lee H."/>
            <person name="Pejaver V.R."/>
            <person name="Doak T."/>
            <person name="Lynch M."/>
        </authorList>
    </citation>
    <scope>NUCLEOTIDE SEQUENCE [LARGE SCALE GENOMIC DNA]</scope>
</reference>
<dbReference type="Pfam" id="PF13429">
    <property type="entry name" value="TPR_15"/>
    <property type="match status" value="1"/>
</dbReference>
<dbReference type="SMART" id="SM00028">
    <property type="entry name" value="TPR"/>
    <property type="match status" value="5"/>
</dbReference>
<feature type="compositionally biased region" description="Polar residues" evidence="4">
    <location>
        <begin position="247"/>
        <end position="263"/>
    </location>
</feature>
<evidence type="ECO:0000256" key="3">
    <source>
        <dbReference type="PROSITE-ProRule" id="PRU00339"/>
    </source>
</evidence>